<keyword evidence="1" id="KW-0472">Membrane</keyword>
<feature type="transmembrane region" description="Helical" evidence="1">
    <location>
        <begin position="117"/>
        <end position="134"/>
    </location>
</feature>
<gene>
    <name evidence="2" type="ORF">J9317_00960</name>
</gene>
<protein>
    <submittedName>
        <fullName evidence="2">KinB-signaling pathway activation protein</fullName>
    </submittedName>
</protein>
<dbReference type="RefSeq" id="WP_211555765.1">
    <property type="nucleotide sequence ID" value="NZ_JAGVRK010000001.1"/>
</dbReference>
<dbReference type="InterPro" id="IPR024164">
    <property type="entry name" value="KinB-signalling_activ"/>
</dbReference>
<evidence type="ECO:0000256" key="1">
    <source>
        <dbReference type="SAM" id="Phobius"/>
    </source>
</evidence>
<feature type="transmembrane region" description="Helical" evidence="1">
    <location>
        <begin position="143"/>
        <end position="163"/>
    </location>
</feature>
<keyword evidence="1" id="KW-0812">Transmembrane</keyword>
<dbReference type="Proteomes" id="UP000682403">
    <property type="component" value="Unassembled WGS sequence"/>
</dbReference>
<reference evidence="2 3" key="1">
    <citation type="submission" date="2021-04" db="EMBL/GenBank/DDBJ databases">
        <title>Metabacillus sp. strain KIGAM252 whole genome sequence.</title>
        <authorList>
            <person name="Seo M.-J."/>
            <person name="Cho E.-S."/>
            <person name="Hwang C.Y."/>
            <person name="Yoon D.J."/>
        </authorList>
    </citation>
    <scope>NUCLEOTIDE SEQUENCE [LARGE SCALE GENOMIC DNA]</scope>
    <source>
        <strain evidence="2 3">KIGAM252</strain>
    </source>
</reference>
<accession>A0ABS5L9G5</accession>
<feature type="transmembrane region" description="Helical" evidence="1">
    <location>
        <begin position="84"/>
        <end position="105"/>
    </location>
</feature>
<keyword evidence="1" id="KW-1133">Transmembrane helix</keyword>
<name>A0ABS5L9G5_9BACI</name>
<dbReference type="EMBL" id="JAGVRK010000001">
    <property type="protein sequence ID" value="MBS2967372.1"/>
    <property type="molecule type" value="Genomic_DNA"/>
</dbReference>
<dbReference type="SMART" id="SM01251">
    <property type="entry name" value="KbaA"/>
    <property type="match status" value="1"/>
</dbReference>
<feature type="transmembrane region" description="Helical" evidence="1">
    <location>
        <begin position="49"/>
        <end position="72"/>
    </location>
</feature>
<dbReference type="Pfam" id="PF14089">
    <property type="entry name" value="KbaA"/>
    <property type="match status" value="1"/>
</dbReference>
<organism evidence="2 3">
    <name type="scientific">Metabacillus flavus</name>
    <dbReference type="NCBI Taxonomy" id="2823519"/>
    <lineage>
        <taxon>Bacteria</taxon>
        <taxon>Bacillati</taxon>
        <taxon>Bacillota</taxon>
        <taxon>Bacilli</taxon>
        <taxon>Bacillales</taxon>
        <taxon>Bacillaceae</taxon>
        <taxon>Metabacillus</taxon>
    </lineage>
</organism>
<evidence type="ECO:0000313" key="3">
    <source>
        <dbReference type="Proteomes" id="UP000682403"/>
    </source>
</evidence>
<comment type="caution">
    <text evidence="2">The sequence shown here is derived from an EMBL/GenBank/DDBJ whole genome shotgun (WGS) entry which is preliminary data.</text>
</comment>
<dbReference type="PIRSF" id="PIRSF029886">
    <property type="entry name" value="KBAA"/>
    <property type="match status" value="1"/>
</dbReference>
<evidence type="ECO:0000313" key="2">
    <source>
        <dbReference type="EMBL" id="MBS2967372.1"/>
    </source>
</evidence>
<keyword evidence="3" id="KW-1185">Reference proteome</keyword>
<proteinExistence type="predicted"/>
<sequence>MKSRDWVRFFFSSLLVGAIAAIASGFILNWDQQAGSFQEFQIDEILASFIWFIGVGLMFSIISQMGFFAYLTLHRFGMGIFGSVWNAVQLVLIAFVLFDLVYFRYQFFGDSGSLLPYIWPAAGFFAVCLVIAYFKQKDTNKAAFIPALFFMFVGTAVEWFPALRENDQNWLYFMLVSLVCCNAYQLIMLPRFSGSSQKKMGQRKAAEG</sequence>
<feature type="transmembrane region" description="Helical" evidence="1">
    <location>
        <begin position="169"/>
        <end position="189"/>
    </location>
</feature>